<evidence type="ECO:0000256" key="1">
    <source>
        <dbReference type="ARBA" id="ARBA00001953"/>
    </source>
</evidence>
<keyword evidence="6" id="KW-0521">NADP</keyword>
<dbReference type="FunFam" id="3.30.470.20:FF:000028">
    <property type="entry name" value="Methylcrotonoyl-CoA carboxylase subunit alpha, mitochondrial"/>
    <property type="match status" value="1"/>
</dbReference>
<dbReference type="Gene3D" id="3.30.470.20">
    <property type="entry name" value="ATP-grasp fold, B domain"/>
    <property type="match status" value="1"/>
</dbReference>
<dbReference type="PROSITE" id="PS50979">
    <property type="entry name" value="BC"/>
    <property type="match status" value="1"/>
</dbReference>
<dbReference type="Pfam" id="PF02786">
    <property type="entry name" value="CPSase_L_D2"/>
    <property type="match status" value="1"/>
</dbReference>
<dbReference type="InterPro" id="IPR036291">
    <property type="entry name" value="NAD(P)-bd_dom_sf"/>
</dbReference>
<keyword evidence="3" id="KW-0436">Ligase</keyword>
<protein>
    <submittedName>
        <fullName evidence="14">Uncharacterized protein</fullName>
    </submittedName>
</protein>
<dbReference type="OrthoDB" id="196847at2759"/>
<evidence type="ECO:0000256" key="3">
    <source>
        <dbReference type="ARBA" id="ARBA00022598"/>
    </source>
</evidence>
<dbReference type="InterPro" id="IPR005479">
    <property type="entry name" value="CPAse_ATP-bd"/>
</dbReference>
<name>A0A1F5LVV9_PENAI</name>
<dbReference type="InterPro" id="IPR050856">
    <property type="entry name" value="Biotin_carboxylase_complex"/>
</dbReference>
<keyword evidence="5 9" id="KW-0067">ATP-binding</keyword>
<dbReference type="PROSITE" id="PS00061">
    <property type="entry name" value="ADH_SHORT"/>
    <property type="match status" value="1"/>
</dbReference>
<evidence type="ECO:0000256" key="9">
    <source>
        <dbReference type="PROSITE-ProRule" id="PRU00409"/>
    </source>
</evidence>
<dbReference type="InterPro" id="IPR011053">
    <property type="entry name" value="Single_hybrid_motif"/>
</dbReference>
<dbReference type="InterPro" id="IPR005482">
    <property type="entry name" value="Biotin_COase_C"/>
</dbReference>
<dbReference type="Pfam" id="PF02785">
    <property type="entry name" value="Biotin_carb_C"/>
    <property type="match status" value="1"/>
</dbReference>
<dbReference type="InterPro" id="IPR011764">
    <property type="entry name" value="Biotin_carboxylation_dom"/>
</dbReference>
<evidence type="ECO:0000256" key="7">
    <source>
        <dbReference type="ARBA" id="ARBA00023002"/>
    </source>
</evidence>
<keyword evidence="15" id="KW-1185">Reference proteome</keyword>
<dbReference type="InterPro" id="IPR020904">
    <property type="entry name" value="Sc_DH/Rdtase_CS"/>
</dbReference>
<evidence type="ECO:0000256" key="4">
    <source>
        <dbReference type="ARBA" id="ARBA00022741"/>
    </source>
</evidence>
<evidence type="ECO:0000259" key="12">
    <source>
        <dbReference type="PROSITE" id="PS50975"/>
    </source>
</evidence>
<evidence type="ECO:0000259" key="11">
    <source>
        <dbReference type="PROSITE" id="PS50968"/>
    </source>
</evidence>
<feature type="domain" description="Lipoyl-binding" evidence="11">
    <location>
        <begin position="626"/>
        <end position="704"/>
    </location>
</feature>
<dbReference type="PROSITE" id="PS50975">
    <property type="entry name" value="ATP_GRASP"/>
    <property type="match status" value="1"/>
</dbReference>
<dbReference type="GO" id="GO:0046872">
    <property type="term" value="F:metal ion binding"/>
    <property type="evidence" value="ECO:0007669"/>
    <property type="project" value="InterPro"/>
</dbReference>
<dbReference type="PRINTS" id="PR00081">
    <property type="entry name" value="GDHRDH"/>
</dbReference>
<proteinExistence type="inferred from homology"/>
<dbReference type="InterPro" id="IPR000089">
    <property type="entry name" value="Biotin_lipoyl"/>
</dbReference>
<dbReference type="PROSITE" id="PS50968">
    <property type="entry name" value="BIOTINYL_LIPOYL"/>
    <property type="match status" value="1"/>
</dbReference>
<dbReference type="FunFam" id="3.40.50.720:FF:000090">
    <property type="entry name" value="NADP-dependent mannitol dehydrogenase"/>
    <property type="match status" value="1"/>
</dbReference>
<dbReference type="STRING" id="1835702.A0A1F5LVV9"/>
<dbReference type="InterPro" id="IPR011761">
    <property type="entry name" value="ATP-grasp"/>
</dbReference>
<keyword evidence="4 9" id="KW-0547">Nucleotide-binding</keyword>
<evidence type="ECO:0000313" key="14">
    <source>
        <dbReference type="EMBL" id="OGE57295.1"/>
    </source>
</evidence>
<dbReference type="Pfam" id="PF00364">
    <property type="entry name" value="Biotin_lipoyl"/>
    <property type="match status" value="1"/>
</dbReference>
<dbReference type="Gene3D" id="3.40.50.720">
    <property type="entry name" value="NAD(P)-binding Rossmann-like Domain"/>
    <property type="match status" value="1"/>
</dbReference>
<evidence type="ECO:0000256" key="8">
    <source>
        <dbReference type="ARBA" id="ARBA00023267"/>
    </source>
</evidence>
<accession>A0A1F5LVV9</accession>
<dbReference type="GeneID" id="34572105"/>
<dbReference type="AlphaFoldDB" id="A0A1F5LVV9"/>
<dbReference type="PANTHER" id="PTHR18866">
    <property type="entry name" value="CARBOXYLASE:PYRUVATE/ACETYL-COA/PROPIONYL-COA CARBOXYLASE"/>
    <property type="match status" value="1"/>
</dbReference>
<dbReference type="InterPro" id="IPR011054">
    <property type="entry name" value="Rudment_hybrid_motif"/>
</dbReference>
<evidence type="ECO:0000256" key="2">
    <source>
        <dbReference type="ARBA" id="ARBA00006484"/>
    </source>
</evidence>
<dbReference type="SUPFAM" id="SSF51246">
    <property type="entry name" value="Rudiment single hybrid motif"/>
    <property type="match status" value="1"/>
</dbReference>
<gene>
    <name evidence="14" type="ORF">PENARI_c002G03468</name>
</gene>
<evidence type="ECO:0000313" key="15">
    <source>
        <dbReference type="Proteomes" id="UP000177622"/>
    </source>
</evidence>
<dbReference type="SUPFAM" id="SSF52440">
    <property type="entry name" value="PreATP-grasp domain"/>
    <property type="match status" value="1"/>
</dbReference>
<feature type="domain" description="ATP-grasp" evidence="12">
    <location>
        <begin position="152"/>
        <end position="350"/>
    </location>
</feature>
<dbReference type="Gene3D" id="2.40.50.100">
    <property type="match status" value="1"/>
</dbReference>
<dbReference type="SUPFAM" id="SSF51230">
    <property type="entry name" value="Single hybrid motif"/>
    <property type="match status" value="1"/>
</dbReference>
<dbReference type="Pfam" id="PF00289">
    <property type="entry name" value="Biotin_carb_N"/>
    <property type="match status" value="1"/>
</dbReference>
<organism evidence="14 15">
    <name type="scientific">Penicillium arizonense</name>
    <dbReference type="NCBI Taxonomy" id="1835702"/>
    <lineage>
        <taxon>Eukaryota</taxon>
        <taxon>Fungi</taxon>
        <taxon>Dikarya</taxon>
        <taxon>Ascomycota</taxon>
        <taxon>Pezizomycotina</taxon>
        <taxon>Eurotiomycetes</taxon>
        <taxon>Eurotiomycetidae</taxon>
        <taxon>Eurotiales</taxon>
        <taxon>Aspergillaceae</taxon>
        <taxon>Penicillium</taxon>
    </lineage>
</organism>
<evidence type="ECO:0000259" key="13">
    <source>
        <dbReference type="PROSITE" id="PS50979"/>
    </source>
</evidence>
<dbReference type="PRINTS" id="PR00080">
    <property type="entry name" value="SDRFAMILY"/>
</dbReference>
<sequence>MTLSSLLRITPRLTPTAARRTTRAVSSATNTPNTKSLDSILIANRGEIALRVGRTAADRGIRVTTLYTDPDSRAQHALSSPFAFNLGSVSAYLDGDRIIEIAKKEGCQAIHPGYGFLSENSAFARKCTEAGLVFIGPPYKAIEDMGDKSRSKEIMTAAGVPCVPGYHGHNQDPAFLEEQADQIKYPVLIKAIKGGGGKGMRIASSKAEFQAQLESAKSEAMNSFGDDNVLVEKYITTPRHIEVQVFADKHGNSVALGERDCSIQRRHQKILEESPAPHLPDVTRKDLWAKARSAALAVGYEGAGTVEFIFDNDSGEFYFMEMNTRLQVEHPVTEMVTGQDLVHWQILVAEGAKLPLTQEEVEERIAQSGHGIEARIYAENPEQGFIPDSGRLLHVRTPVTSDDIRIDAGFVEGDDVSAHYDPMISKLIVRGANREEALRKLAAALEQYEVAGPVTNIEFLKTICKSPDFIAGDVETGYIEKHRKELFAPKIIEEEVLAQVALACLHRDIGSRMPQSAGVAGSAVGFTPSYQERQLSFTETAGPGSSDGSTFNVRVQQTADDTFNVEVGGRVFEQVVSHMDASSHIVTSFFAHTRLDTTVIRDEDTIIVFQRGTQYRLTVPRAKWMEKALGMKDVTNSVLAPMPCKILRVEVQAGDVVEKDQPLVVIESMKMETVIRSPQRGTIARVVHRQGLSTSDAEPFTMFKPTVARTAFKALNTARPAAFAASRPAAAFARPLSYTPALHKKSNDPSNDPIEAATTRAPEGASGEHEGQFARTDESVHIEYPPDSEMPAQPVVQGRGGMHFKRTLAQFSLEKKVSMVTGGARGLGLVMGQGLVASGSDLAIVDLNKDEAVTAAQSLIDQFRKENPGIEDTDMPTVTAHYADVANPDSVNAALTEVLAKHGQIDNLVTSAGFTENFDAINYPFDRMQKLWGVNVDGTYLFAIGVAKHLMERKAPGSIVMIGSMSGAIVNVPQPQAPYNAAKAAVRHLAASLAVEWAGHDIRVNCISPGYMLTALTRKILDENPQLRDKWTSLIPAGKMGTPEDLMGAVTFLLSDASKYITGAELRVDGGYTVT</sequence>
<dbReference type="RefSeq" id="XP_022492722.1">
    <property type="nucleotide sequence ID" value="XM_022627371.1"/>
</dbReference>
<comment type="caution">
    <text evidence="14">The sequence shown here is derived from an EMBL/GenBank/DDBJ whole genome shotgun (WGS) entry which is preliminary data.</text>
</comment>
<dbReference type="CDD" id="cd06850">
    <property type="entry name" value="biotinyl_domain"/>
    <property type="match status" value="1"/>
</dbReference>
<dbReference type="GO" id="GO:0005739">
    <property type="term" value="C:mitochondrion"/>
    <property type="evidence" value="ECO:0007669"/>
    <property type="project" value="TreeGrafter"/>
</dbReference>
<feature type="region of interest" description="Disordered" evidence="10">
    <location>
        <begin position="741"/>
        <end position="774"/>
    </location>
</feature>
<comment type="cofactor">
    <cofactor evidence="1">
        <name>biotin</name>
        <dbReference type="ChEBI" id="CHEBI:57586"/>
    </cofactor>
</comment>
<dbReference type="SUPFAM" id="SSF56059">
    <property type="entry name" value="Glutathione synthetase ATP-binding domain-like"/>
    <property type="match status" value="1"/>
</dbReference>
<dbReference type="Proteomes" id="UP000177622">
    <property type="component" value="Unassembled WGS sequence"/>
</dbReference>
<evidence type="ECO:0000256" key="6">
    <source>
        <dbReference type="ARBA" id="ARBA00022857"/>
    </source>
</evidence>
<dbReference type="GO" id="GO:0005524">
    <property type="term" value="F:ATP binding"/>
    <property type="evidence" value="ECO:0007669"/>
    <property type="project" value="UniProtKB-UniRule"/>
</dbReference>
<feature type="domain" description="Biotin carboxylation" evidence="13">
    <location>
        <begin position="36"/>
        <end position="484"/>
    </location>
</feature>
<reference evidence="14 15" key="1">
    <citation type="journal article" date="2016" name="Sci. Rep.">
        <title>Penicillium arizonense, a new, genome sequenced fungal species, reveals a high chemical diversity in secreted metabolites.</title>
        <authorList>
            <person name="Grijseels S."/>
            <person name="Nielsen J.C."/>
            <person name="Randelovic M."/>
            <person name="Nielsen J."/>
            <person name="Nielsen K.F."/>
            <person name="Workman M."/>
            <person name="Frisvad J.C."/>
        </authorList>
    </citation>
    <scope>NUCLEOTIDE SEQUENCE [LARGE SCALE GENOMIC DNA]</scope>
    <source>
        <strain evidence="14 15">CBS 141311</strain>
    </source>
</reference>
<dbReference type="GO" id="GO:0004485">
    <property type="term" value="F:methylcrotonoyl-CoA carboxylase activity"/>
    <property type="evidence" value="ECO:0007669"/>
    <property type="project" value="TreeGrafter"/>
</dbReference>
<keyword evidence="7" id="KW-0560">Oxidoreductase</keyword>
<dbReference type="SMART" id="SM00878">
    <property type="entry name" value="Biotin_carb_C"/>
    <property type="match status" value="1"/>
</dbReference>
<dbReference type="PANTHER" id="PTHR18866:SF33">
    <property type="entry name" value="METHYLCROTONOYL-COA CARBOXYLASE SUBUNIT ALPHA, MITOCHONDRIAL-RELATED"/>
    <property type="match status" value="1"/>
</dbReference>
<dbReference type="InterPro" id="IPR016185">
    <property type="entry name" value="PreATP-grasp_dom_sf"/>
</dbReference>
<dbReference type="Pfam" id="PF13561">
    <property type="entry name" value="adh_short_C2"/>
    <property type="match status" value="1"/>
</dbReference>
<keyword evidence="8" id="KW-0092">Biotin</keyword>
<dbReference type="InterPro" id="IPR002347">
    <property type="entry name" value="SDR_fam"/>
</dbReference>
<evidence type="ECO:0000256" key="5">
    <source>
        <dbReference type="ARBA" id="ARBA00022840"/>
    </source>
</evidence>
<dbReference type="GO" id="GO:0050085">
    <property type="term" value="F:mannitol 2-dehydrogenase (NADP+) activity"/>
    <property type="evidence" value="ECO:0007669"/>
    <property type="project" value="UniProtKB-ARBA"/>
</dbReference>
<evidence type="ECO:0000256" key="10">
    <source>
        <dbReference type="SAM" id="MobiDB-lite"/>
    </source>
</evidence>
<dbReference type="FunFam" id="3.30.1490.20:FF:000003">
    <property type="entry name" value="acetyl-CoA carboxylase isoform X1"/>
    <property type="match status" value="1"/>
</dbReference>
<dbReference type="GO" id="GO:0019594">
    <property type="term" value="P:mannitol metabolic process"/>
    <property type="evidence" value="ECO:0007669"/>
    <property type="project" value="UniProtKB-ARBA"/>
</dbReference>
<dbReference type="PROSITE" id="PS00867">
    <property type="entry name" value="CPSASE_2"/>
    <property type="match status" value="1"/>
</dbReference>
<comment type="similarity">
    <text evidence="2">Belongs to the short-chain dehydrogenases/reductases (SDR) family.</text>
</comment>
<dbReference type="EMBL" id="LXJU01000002">
    <property type="protein sequence ID" value="OGE57295.1"/>
    <property type="molecule type" value="Genomic_DNA"/>
</dbReference>
<dbReference type="InterPro" id="IPR005481">
    <property type="entry name" value="BC-like_N"/>
</dbReference>
<dbReference type="SUPFAM" id="SSF51735">
    <property type="entry name" value="NAD(P)-binding Rossmann-fold domains"/>
    <property type="match status" value="1"/>
</dbReference>